<comment type="caution">
    <text evidence="7">The sequence shown here is derived from an EMBL/GenBank/DDBJ whole genome shotgun (WGS) entry which is preliminary data.</text>
</comment>
<sequence>MSALAPAVLLCLVSALCYAGAAIVQERIAATHAGGLWAALRRPAWWGAVVLTGVGASLHVVALAWGPLSLVQPMGALTIVFALPMAALLVRRPVGAVGWRGALLATGGLAGLLALTGPPHREVLDNAERPVLAATVVAATAVIVLVSRLVRRPVVRGVVVATAAGMAFGMASVFTKAAAQDWTSRQTASLVPTAAATLLLAAAGMLLSQASYRGAGLAAPLATLTVVNPAVAAAVGIAVLGEDFRYGPAGGTLAVLCGLVAAYGVVVLTFRDGGRRAGLVVGEGRGRDAGEVHGAAGGAERAVPGMPQGAEGRGSPPVTPRDAA</sequence>
<dbReference type="PANTHER" id="PTHR40761:SF1">
    <property type="entry name" value="CONSERVED INTEGRAL MEMBRANE ALANINE VALINE AND LEUCINE RICH PROTEIN-RELATED"/>
    <property type="match status" value="1"/>
</dbReference>
<feature type="transmembrane region" description="Helical" evidence="6">
    <location>
        <begin position="131"/>
        <end position="150"/>
    </location>
</feature>
<evidence type="ECO:0000256" key="3">
    <source>
        <dbReference type="ARBA" id="ARBA00022989"/>
    </source>
</evidence>
<feature type="transmembrane region" description="Helical" evidence="6">
    <location>
        <begin position="246"/>
        <end position="270"/>
    </location>
</feature>
<feature type="compositionally biased region" description="Low complexity" evidence="5">
    <location>
        <begin position="292"/>
        <end position="303"/>
    </location>
</feature>
<evidence type="ECO:0000313" key="8">
    <source>
        <dbReference type="Proteomes" id="UP001596083"/>
    </source>
</evidence>
<feature type="transmembrane region" description="Helical" evidence="6">
    <location>
        <begin position="157"/>
        <end position="175"/>
    </location>
</feature>
<accession>A0ABW0YVU3</accession>
<dbReference type="Pfam" id="PF05653">
    <property type="entry name" value="Mg_trans_NIPA"/>
    <property type="match status" value="1"/>
</dbReference>
<feature type="transmembrane region" description="Helical" evidence="6">
    <location>
        <begin position="219"/>
        <end position="240"/>
    </location>
</feature>
<evidence type="ECO:0000256" key="2">
    <source>
        <dbReference type="ARBA" id="ARBA00022692"/>
    </source>
</evidence>
<dbReference type="InterPro" id="IPR008521">
    <property type="entry name" value="Mg_trans_NIPA"/>
</dbReference>
<evidence type="ECO:0000256" key="4">
    <source>
        <dbReference type="ARBA" id="ARBA00023136"/>
    </source>
</evidence>
<reference evidence="8" key="1">
    <citation type="journal article" date="2019" name="Int. J. Syst. Evol. Microbiol.">
        <title>The Global Catalogue of Microorganisms (GCM) 10K type strain sequencing project: providing services to taxonomists for standard genome sequencing and annotation.</title>
        <authorList>
            <consortium name="The Broad Institute Genomics Platform"/>
            <consortium name="The Broad Institute Genome Sequencing Center for Infectious Disease"/>
            <person name="Wu L."/>
            <person name="Ma J."/>
        </authorList>
    </citation>
    <scope>NUCLEOTIDE SEQUENCE [LARGE SCALE GENOMIC DNA]</scope>
    <source>
        <strain evidence="8">CGMCC 4.7304</strain>
    </source>
</reference>
<keyword evidence="4 6" id="KW-0472">Membrane</keyword>
<name>A0ABW0YVU3_9ACTN</name>
<feature type="transmembrane region" description="Helical" evidence="6">
    <location>
        <begin position="187"/>
        <end position="207"/>
    </location>
</feature>
<evidence type="ECO:0000256" key="1">
    <source>
        <dbReference type="ARBA" id="ARBA00004141"/>
    </source>
</evidence>
<evidence type="ECO:0000256" key="5">
    <source>
        <dbReference type="SAM" id="MobiDB-lite"/>
    </source>
</evidence>
<keyword evidence="8" id="KW-1185">Reference proteome</keyword>
<dbReference type="RefSeq" id="WP_390314429.1">
    <property type="nucleotide sequence ID" value="NZ_JBHSPB010000002.1"/>
</dbReference>
<feature type="transmembrane region" description="Helical" evidence="6">
    <location>
        <begin position="102"/>
        <end position="119"/>
    </location>
</feature>
<feature type="transmembrane region" description="Helical" evidence="6">
    <location>
        <begin position="44"/>
        <end position="65"/>
    </location>
</feature>
<gene>
    <name evidence="7" type="ORF">ACFP1Z_03975</name>
</gene>
<evidence type="ECO:0000256" key="6">
    <source>
        <dbReference type="SAM" id="Phobius"/>
    </source>
</evidence>
<keyword evidence="3 6" id="KW-1133">Transmembrane helix</keyword>
<protein>
    <submittedName>
        <fullName evidence="7">DMT family transporter</fullName>
    </submittedName>
</protein>
<feature type="region of interest" description="Disordered" evidence="5">
    <location>
        <begin position="289"/>
        <end position="324"/>
    </location>
</feature>
<feature type="transmembrane region" description="Helical" evidence="6">
    <location>
        <begin position="71"/>
        <end position="90"/>
    </location>
</feature>
<dbReference type="Proteomes" id="UP001596083">
    <property type="component" value="Unassembled WGS sequence"/>
</dbReference>
<evidence type="ECO:0000313" key="7">
    <source>
        <dbReference type="EMBL" id="MFC5719344.1"/>
    </source>
</evidence>
<feature type="transmembrane region" description="Helical" evidence="6">
    <location>
        <begin position="6"/>
        <end position="24"/>
    </location>
</feature>
<dbReference type="PANTHER" id="PTHR40761">
    <property type="entry name" value="CONSERVED INTEGRAL MEMBRANE ALANINE VALINE AND LEUCINE RICH PROTEIN-RELATED"/>
    <property type="match status" value="1"/>
</dbReference>
<dbReference type="EMBL" id="JBHSPB010000002">
    <property type="protein sequence ID" value="MFC5719344.1"/>
    <property type="molecule type" value="Genomic_DNA"/>
</dbReference>
<proteinExistence type="predicted"/>
<dbReference type="NCBIfam" id="NF038012">
    <property type="entry name" value="DMT_1"/>
    <property type="match status" value="1"/>
</dbReference>
<comment type="subcellular location">
    <subcellularLocation>
        <location evidence="1">Membrane</location>
        <topology evidence="1">Multi-pass membrane protein</topology>
    </subcellularLocation>
</comment>
<keyword evidence="2 6" id="KW-0812">Transmembrane</keyword>
<organism evidence="7 8">
    <name type="scientific">Streptomyces gamaensis</name>
    <dbReference type="NCBI Taxonomy" id="1763542"/>
    <lineage>
        <taxon>Bacteria</taxon>
        <taxon>Bacillati</taxon>
        <taxon>Actinomycetota</taxon>
        <taxon>Actinomycetes</taxon>
        <taxon>Kitasatosporales</taxon>
        <taxon>Streptomycetaceae</taxon>
        <taxon>Streptomyces</taxon>
    </lineage>
</organism>